<dbReference type="GO" id="GO:0003824">
    <property type="term" value="F:catalytic activity"/>
    <property type="evidence" value="ECO:0007669"/>
    <property type="project" value="InterPro"/>
</dbReference>
<reference evidence="5" key="1">
    <citation type="submission" date="2022-12" db="EMBL/GenBank/DDBJ databases">
        <title>Draft genome sequence of the thermophilic strain Brevibacillus thermoruber HT42, isolated from Los Humeros, Puebla, Mexico, with biotechnological potential.</title>
        <authorList>
            <person name="Lara Sanchez J."/>
            <person name="Solis Palacios R."/>
            <person name="Bustos Baena A.S."/>
            <person name="Ruz Baez A.E."/>
            <person name="Espinosa Luna G."/>
            <person name="Oliart Ros R.M."/>
        </authorList>
    </citation>
    <scope>NUCLEOTIDE SEQUENCE</scope>
    <source>
        <strain evidence="5">HT42</strain>
    </source>
</reference>
<evidence type="ECO:0000256" key="1">
    <source>
        <dbReference type="PIRSR" id="PIRSR601310-1"/>
    </source>
</evidence>
<dbReference type="Gene3D" id="3.30.428.10">
    <property type="entry name" value="HIT-like"/>
    <property type="match status" value="1"/>
</dbReference>
<accession>A0A9X3TT80</accession>
<protein>
    <submittedName>
        <fullName evidence="5">Histidine triad nucleotide-binding protein</fullName>
    </submittedName>
</protein>
<dbReference type="Pfam" id="PF11969">
    <property type="entry name" value="DcpS_C"/>
    <property type="match status" value="1"/>
</dbReference>
<feature type="domain" description="HIT" evidence="4">
    <location>
        <begin position="4"/>
        <end position="112"/>
    </location>
</feature>
<dbReference type="PRINTS" id="PR00332">
    <property type="entry name" value="HISTRIAD"/>
</dbReference>
<feature type="active site" description="Tele-AMP-histidine intermediate" evidence="1">
    <location>
        <position position="99"/>
    </location>
</feature>
<evidence type="ECO:0000256" key="3">
    <source>
        <dbReference type="PROSITE-ProRule" id="PRU00464"/>
    </source>
</evidence>
<feature type="short sequence motif" description="Histidine triad motif" evidence="2 3">
    <location>
        <begin position="97"/>
        <end position="101"/>
    </location>
</feature>
<name>A0A9X3TT80_9BACL</name>
<evidence type="ECO:0000259" key="4">
    <source>
        <dbReference type="PROSITE" id="PS51084"/>
    </source>
</evidence>
<dbReference type="PANTHER" id="PTHR23089">
    <property type="entry name" value="HISTIDINE TRIAD HIT PROTEIN"/>
    <property type="match status" value="1"/>
</dbReference>
<dbReference type="CDD" id="cd01276">
    <property type="entry name" value="PKCI_related"/>
    <property type="match status" value="1"/>
</dbReference>
<dbReference type="PROSITE" id="PS51084">
    <property type="entry name" value="HIT_2"/>
    <property type="match status" value="1"/>
</dbReference>
<keyword evidence="6" id="KW-1185">Reference proteome</keyword>
<comment type="caution">
    <text evidence="5">The sequence shown here is derived from an EMBL/GenBank/DDBJ whole genome shotgun (WGS) entry which is preliminary data.</text>
</comment>
<dbReference type="Proteomes" id="UP001151071">
    <property type="component" value="Unassembled WGS sequence"/>
</dbReference>
<sequence length="112" mass="12678">MDCIFCKIVKGELPSKKVYEDDHILAFHDINPIAPVHVVVIPKKHITSLMEIQPEDKELIGHLHLGLQKVAELTGVSQDGFRVVTNVGKHGQQTVFHIHYHVIGGRQLQWTM</sequence>
<organism evidence="5 6">
    <name type="scientific">Brevibacillus thermoruber</name>
    <dbReference type="NCBI Taxonomy" id="33942"/>
    <lineage>
        <taxon>Bacteria</taxon>
        <taxon>Bacillati</taxon>
        <taxon>Bacillota</taxon>
        <taxon>Bacilli</taxon>
        <taxon>Bacillales</taxon>
        <taxon>Paenibacillaceae</taxon>
        <taxon>Brevibacillus</taxon>
    </lineage>
</organism>
<gene>
    <name evidence="5" type="ORF">O3V59_20025</name>
</gene>
<dbReference type="EMBL" id="JAPYYP010000037">
    <property type="protein sequence ID" value="MDA5110631.1"/>
    <property type="molecule type" value="Genomic_DNA"/>
</dbReference>
<dbReference type="InterPro" id="IPR001310">
    <property type="entry name" value="Histidine_triad_HIT"/>
</dbReference>
<dbReference type="AlphaFoldDB" id="A0A9X3TT80"/>
<dbReference type="SUPFAM" id="SSF54197">
    <property type="entry name" value="HIT-like"/>
    <property type="match status" value="1"/>
</dbReference>
<evidence type="ECO:0000256" key="2">
    <source>
        <dbReference type="PIRSR" id="PIRSR601310-3"/>
    </source>
</evidence>
<evidence type="ECO:0000313" key="5">
    <source>
        <dbReference type="EMBL" id="MDA5110631.1"/>
    </source>
</evidence>
<dbReference type="InterPro" id="IPR036265">
    <property type="entry name" value="HIT-like_sf"/>
</dbReference>
<proteinExistence type="predicted"/>
<dbReference type="RefSeq" id="WP_271140871.1">
    <property type="nucleotide sequence ID" value="NZ_JAPYYP010000037.1"/>
</dbReference>
<evidence type="ECO:0000313" key="6">
    <source>
        <dbReference type="Proteomes" id="UP001151071"/>
    </source>
</evidence>
<dbReference type="InterPro" id="IPR011146">
    <property type="entry name" value="HIT-like"/>
</dbReference>